<keyword evidence="3" id="KW-1185">Reference proteome</keyword>
<sequence>MLLLEASPELWQEKIKVDKDFAKFRDTNLSIYEIHYAPFVLRFCCCWRSNYDPVTISKQHQSERCSTCRKYGGQTRYFLQTNSSKRKKPKDIANNPSNQD</sequence>
<evidence type="ECO:0000256" key="1">
    <source>
        <dbReference type="SAM" id="MobiDB-lite"/>
    </source>
</evidence>
<reference evidence="2 3" key="1">
    <citation type="journal article" date="2017" name="Nat. Commun.">
        <title>Genome assembly with in vitro proximity ligation data and whole-genome triplication in lettuce.</title>
        <authorList>
            <person name="Reyes-Chin-Wo S."/>
            <person name="Wang Z."/>
            <person name="Yang X."/>
            <person name="Kozik A."/>
            <person name="Arikit S."/>
            <person name="Song C."/>
            <person name="Xia L."/>
            <person name="Froenicke L."/>
            <person name="Lavelle D.O."/>
            <person name="Truco M.J."/>
            <person name="Xia R."/>
            <person name="Zhu S."/>
            <person name="Xu C."/>
            <person name="Xu H."/>
            <person name="Xu X."/>
            <person name="Cox K."/>
            <person name="Korf I."/>
            <person name="Meyers B.C."/>
            <person name="Michelmore R.W."/>
        </authorList>
    </citation>
    <scope>NUCLEOTIDE SEQUENCE [LARGE SCALE GENOMIC DNA]</scope>
    <source>
        <strain evidence="3">cv. Salinas</strain>
        <tissue evidence="2">Seedlings</tissue>
    </source>
</reference>
<protein>
    <submittedName>
        <fullName evidence="2">Uncharacterized protein</fullName>
    </submittedName>
</protein>
<accession>A0A9R1UQZ6</accession>
<proteinExistence type="predicted"/>
<dbReference type="EMBL" id="NBSK02000008">
    <property type="protein sequence ID" value="KAJ0191348.1"/>
    <property type="molecule type" value="Genomic_DNA"/>
</dbReference>
<name>A0A9R1UQZ6_LACSA</name>
<dbReference type="Proteomes" id="UP000235145">
    <property type="component" value="Unassembled WGS sequence"/>
</dbReference>
<organism evidence="2 3">
    <name type="scientific">Lactuca sativa</name>
    <name type="common">Garden lettuce</name>
    <dbReference type="NCBI Taxonomy" id="4236"/>
    <lineage>
        <taxon>Eukaryota</taxon>
        <taxon>Viridiplantae</taxon>
        <taxon>Streptophyta</taxon>
        <taxon>Embryophyta</taxon>
        <taxon>Tracheophyta</taxon>
        <taxon>Spermatophyta</taxon>
        <taxon>Magnoliopsida</taxon>
        <taxon>eudicotyledons</taxon>
        <taxon>Gunneridae</taxon>
        <taxon>Pentapetalae</taxon>
        <taxon>asterids</taxon>
        <taxon>campanulids</taxon>
        <taxon>Asterales</taxon>
        <taxon>Asteraceae</taxon>
        <taxon>Cichorioideae</taxon>
        <taxon>Cichorieae</taxon>
        <taxon>Lactucinae</taxon>
        <taxon>Lactuca</taxon>
    </lineage>
</organism>
<feature type="region of interest" description="Disordered" evidence="1">
    <location>
        <begin position="81"/>
        <end position="100"/>
    </location>
</feature>
<evidence type="ECO:0000313" key="3">
    <source>
        <dbReference type="Proteomes" id="UP000235145"/>
    </source>
</evidence>
<dbReference type="AlphaFoldDB" id="A0A9R1UQZ6"/>
<gene>
    <name evidence="2" type="ORF">LSAT_V11C800420570</name>
</gene>
<comment type="caution">
    <text evidence="2">The sequence shown here is derived from an EMBL/GenBank/DDBJ whole genome shotgun (WGS) entry which is preliminary data.</text>
</comment>
<evidence type="ECO:0000313" key="2">
    <source>
        <dbReference type="EMBL" id="KAJ0191348.1"/>
    </source>
</evidence>